<comment type="caution">
    <text evidence="1">The sequence shown here is derived from an EMBL/GenBank/DDBJ whole genome shotgun (WGS) entry which is preliminary data.</text>
</comment>
<dbReference type="EMBL" id="DTCK01000035">
    <property type="protein sequence ID" value="HGQ36122.1"/>
    <property type="molecule type" value="Genomic_DNA"/>
</dbReference>
<name>A0A832FZ31_9CREN</name>
<gene>
    <name evidence="1" type="ORF">ENU41_05525</name>
</gene>
<evidence type="ECO:0000313" key="1">
    <source>
        <dbReference type="EMBL" id="HGQ36122.1"/>
    </source>
</evidence>
<accession>A0A832FZ31</accession>
<sequence>MFKEEPERYYRIALSALRSFVPRASMYRVLKEYYPDLVKIPIVQLCCTPSKTVNKAMNTSNRNTKL</sequence>
<proteinExistence type="predicted"/>
<protein>
    <submittedName>
        <fullName evidence="1">Uncharacterized protein</fullName>
    </submittedName>
</protein>
<organism evidence="1">
    <name type="scientific">Ignisphaera aggregans</name>
    <dbReference type="NCBI Taxonomy" id="334771"/>
    <lineage>
        <taxon>Archaea</taxon>
        <taxon>Thermoproteota</taxon>
        <taxon>Thermoprotei</taxon>
        <taxon>Desulfurococcales</taxon>
        <taxon>Desulfurococcaceae</taxon>
        <taxon>Ignisphaera</taxon>
    </lineage>
</organism>
<reference evidence="1" key="1">
    <citation type="journal article" date="2020" name="mSystems">
        <title>Genome- and Community-Level Interaction Insights into Carbon Utilization and Element Cycling Functions of Hydrothermarchaeota in Hydrothermal Sediment.</title>
        <authorList>
            <person name="Zhou Z."/>
            <person name="Liu Y."/>
            <person name="Xu W."/>
            <person name="Pan J."/>
            <person name="Luo Z.H."/>
            <person name="Li M."/>
        </authorList>
    </citation>
    <scope>NUCLEOTIDE SEQUENCE</scope>
    <source>
        <strain evidence="1">SpSt-667</strain>
    </source>
</reference>
<dbReference type="AlphaFoldDB" id="A0A832FZ31"/>